<organism evidence="7 8">
    <name type="scientific">Salibacter halophilus</name>
    <dbReference type="NCBI Taxonomy" id="1803916"/>
    <lineage>
        <taxon>Bacteria</taxon>
        <taxon>Pseudomonadati</taxon>
        <taxon>Bacteroidota</taxon>
        <taxon>Flavobacteriia</taxon>
        <taxon>Flavobacteriales</taxon>
        <taxon>Salibacteraceae</taxon>
        <taxon>Salibacter</taxon>
    </lineage>
</organism>
<evidence type="ECO:0000256" key="3">
    <source>
        <dbReference type="PROSITE-ProRule" id="PRU00182"/>
    </source>
</evidence>
<dbReference type="Pfam" id="PF01479">
    <property type="entry name" value="S4"/>
    <property type="match status" value="1"/>
</dbReference>
<reference evidence="7 8" key="1">
    <citation type="submission" date="2019-09" db="EMBL/GenBank/DDBJ databases">
        <title>Genomes of Cryomorphaceae.</title>
        <authorList>
            <person name="Bowman J.P."/>
        </authorList>
    </citation>
    <scope>NUCLEOTIDE SEQUENCE [LARGE SCALE GENOMIC DNA]</scope>
    <source>
        <strain evidence="7 8">KCTC 52047</strain>
    </source>
</reference>
<dbReference type="Gene3D" id="3.30.70.1560">
    <property type="entry name" value="Alpha-L RNA-binding motif"/>
    <property type="match status" value="1"/>
</dbReference>
<feature type="region of interest" description="Disordered" evidence="5">
    <location>
        <begin position="1"/>
        <end position="61"/>
    </location>
</feature>
<dbReference type="SUPFAM" id="SSF55120">
    <property type="entry name" value="Pseudouridine synthase"/>
    <property type="match status" value="1"/>
</dbReference>
<feature type="compositionally biased region" description="Basic and acidic residues" evidence="5">
    <location>
        <begin position="33"/>
        <end position="61"/>
    </location>
</feature>
<dbReference type="Pfam" id="PF00849">
    <property type="entry name" value="PseudoU_synth_2"/>
    <property type="match status" value="1"/>
</dbReference>
<dbReference type="Gene3D" id="3.30.70.580">
    <property type="entry name" value="Pseudouridine synthase I, catalytic domain, N-terminal subdomain"/>
    <property type="match status" value="1"/>
</dbReference>
<dbReference type="Gene3D" id="3.10.290.10">
    <property type="entry name" value="RNA-binding S4 domain"/>
    <property type="match status" value="1"/>
</dbReference>
<dbReference type="GO" id="GO:0003723">
    <property type="term" value="F:RNA binding"/>
    <property type="evidence" value="ECO:0007669"/>
    <property type="project" value="UniProtKB-KW"/>
</dbReference>
<dbReference type="EMBL" id="WACR01000007">
    <property type="protein sequence ID" value="KAB1063749.1"/>
    <property type="molecule type" value="Genomic_DNA"/>
</dbReference>
<evidence type="ECO:0000256" key="5">
    <source>
        <dbReference type="SAM" id="MobiDB-lite"/>
    </source>
</evidence>
<dbReference type="InterPro" id="IPR002942">
    <property type="entry name" value="S4_RNA-bd"/>
</dbReference>
<evidence type="ECO:0000313" key="7">
    <source>
        <dbReference type="EMBL" id="KAB1063749.1"/>
    </source>
</evidence>
<dbReference type="GO" id="GO:0120159">
    <property type="term" value="F:rRNA pseudouridine synthase activity"/>
    <property type="evidence" value="ECO:0007669"/>
    <property type="project" value="UniProtKB-ARBA"/>
</dbReference>
<dbReference type="InterPro" id="IPR050343">
    <property type="entry name" value="RsuA_PseudoU_synthase"/>
</dbReference>
<dbReference type="SMART" id="SM00363">
    <property type="entry name" value="S4"/>
    <property type="match status" value="1"/>
</dbReference>
<dbReference type="NCBIfam" id="TIGR00093">
    <property type="entry name" value="pseudouridine synthase"/>
    <property type="match status" value="1"/>
</dbReference>
<evidence type="ECO:0000256" key="1">
    <source>
        <dbReference type="ARBA" id="ARBA00008348"/>
    </source>
</evidence>
<dbReference type="Proteomes" id="UP000435357">
    <property type="component" value="Unassembled WGS sequence"/>
</dbReference>
<dbReference type="SUPFAM" id="SSF55174">
    <property type="entry name" value="Alpha-L RNA-binding motif"/>
    <property type="match status" value="1"/>
</dbReference>
<gene>
    <name evidence="7" type="ORF">F3059_09280</name>
</gene>
<dbReference type="PANTHER" id="PTHR47683">
    <property type="entry name" value="PSEUDOURIDINE SYNTHASE FAMILY PROTEIN-RELATED"/>
    <property type="match status" value="1"/>
</dbReference>
<feature type="domain" description="RNA-binding S4" evidence="6">
    <location>
        <begin position="61"/>
        <end position="123"/>
    </location>
</feature>
<comment type="caution">
    <text evidence="7">The sequence shown here is derived from an EMBL/GenBank/DDBJ whole genome shotgun (WGS) entry which is preliminary data.</text>
</comment>
<dbReference type="InterPro" id="IPR006145">
    <property type="entry name" value="PsdUridine_synth_RsuA/RluA"/>
</dbReference>
<evidence type="ECO:0000313" key="8">
    <source>
        <dbReference type="Proteomes" id="UP000435357"/>
    </source>
</evidence>
<protein>
    <recommendedName>
        <fullName evidence="4">Pseudouridine synthase</fullName>
        <ecNumber evidence="4">5.4.99.-</ecNumber>
    </recommendedName>
</protein>
<dbReference type="EC" id="5.4.99.-" evidence="4"/>
<dbReference type="RefSeq" id="WP_151168512.1">
    <property type="nucleotide sequence ID" value="NZ_WACR01000007.1"/>
</dbReference>
<evidence type="ECO:0000256" key="2">
    <source>
        <dbReference type="ARBA" id="ARBA00023235"/>
    </source>
</evidence>
<keyword evidence="8" id="KW-1185">Reference proteome</keyword>
<dbReference type="CDD" id="cd00165">
    <property type="entry name" value="S4"/>
    <property type="match status" value="1"/>
</dbReference>
<dbReference type="GO" id="GO:0000455">
    <property type="term" value="P:enzyme-directed rRNA pseudouridine synthesis"/>
    <property type="evidence" value="ECO:0007669"/>
    <property type="project" value="UniProtKB-ARBA"/>
</dbReference>
<dbReference type="InterPro" id="IPR000748">
    <property type="entry name" value="PsdUridine_synth_RsuA/RluB/E/F"/>
</dbReference>
<dbReference type="InterPro" id="IPR020094">
    <property type="entry name" value="TruA/RsuA/RluB/E/F_N"/>
</dbReference>
<keyword evidence="3" id="KW-0694">RNA-binding</keyword>
<dbReference type="AlphaFoldDB" id="A0A6N6M3F3"/>
<dbReference type="PROSITE" id="PS50889">
    <property type="entry name" value="S4"/>
    <property type="match status" value="1"/>
</dbReference>
<sequence length="294" mass="33146">MTNKKGKGPKGEKNKSRANELKSSASKRYSKGKRLEKDKFLKRGRKGEPQPKPDKEKKEGVRLNKYLANAGICSRREADTLIEAGAVEINGEVVTKLGTRVKPTDDVKCGGSKVNREKPVYVLLNKPKDFITTVSDPQGRKTVMDIVGKACKERIYPVGRLDRNTTGVLLFTNDGDLAKKLTHPKHQVRKIYHVTTDQPMSNNDLVQLCKGVKLEDGTVQADKAAFVEGKEDRREIGVELHSGKNRVIRRMFEALEYKVVKLDRVSFAGLTKKNIPRGHYRFLNEKEVSFLKML</sequence>
<evidence type="ECO:0000259" key="6">
    <source>
        <dbReference type="SMART" id="SM00363"/>
    </source>
</evidence>
<accession>A0A6N6M3F3</accession>
<dbReference type="InterPro" id="IPR018496">
    <property type="entry name" value="PsdUridine_synth_RsuA/RluB_CS"/>
</dbReference>
<dbReference type="InterPro" id="IPR042092">
    <property type="entry name" value="PsdUridine_s_RsuA/RluB/E/F_cat"/>
</dbReference>
<dbReference type="CDD" id="cd02870">
    <property type="entry name" value="PseudoU_synth_RsuA_like"/>
    <property type="match status" value="1"/>
</dbReference>
<dbReference type="OrthoDB" id="9807213at2"/>
<feature type="compositionally biased region" description="Basic and acidic residues" evidence="5">
    <location>
        <begin position="9"/>
        <end position="20"/>
    </location>
</feature>
<comment type="similarity">
    <text evidence="1 4">Belongs to the pseudouridine synthase RsuA family.</text>
</comment>
<proteinExistence type="inferred from homology"/>
<dbReference type="InterPro" id="IPR036986">
    <property type="entry name" value="S4_RNA-bd_sf"/>
</dbReference>
<evidence type="ECO:0000256" key="4">
    <source>
        <dbReference type="RuleBase" id="RU003887"/>
    </source>
</evidence>
<dbReference type="FunFam" id="3.10.290.10:FF:000003">
    <property type="entry name" value="Pseudouridine synthase"/>
    <property type="match status" value="1"/>
</dbReference>
<dbReference type="PROSITE" id="PS01149">
    <property type="entry name" value="PSI_RSU"/>
    <property type="match status" value="1"/>
</dbReference>
<dbReference type="PANTHER" id="PTHR47683:SF2">
    <property type="entry name" value="RNA-BINDING S4 DOMAIN-CONTAINING PROTEIN"/>
    <property type="match status" value="1"/>
</dbReference>
<keyword evidence="2 4" id="KW-0413">Isomerase</keyword>
<name>A0A6N6M3F3_9FLAO</name>
<dbReference type="InterPro" id="IPR020103">
    <property type="entry name" value="PsdUridine_synth_cat_dom_sf"/>
</dbReference>